<dbReference type="RefSeq" id="WP_131899093.1">
    <property type="nucleotide sequence ID" value="NZ_SMKU01000199.1"/>
</dbReference>
<name>A0A4R5B2E2_9ACTN</name>
<gene>
    <name evidence="2" type="ORF">E1298_29795</name>
</gene>
<keyword evidence="3" id="KW-1185">Reference proteome</keyword>
<protein>
    <submittedName>
        <fullName evidence="2">Uncharacterized protein</fullName>
    </submittedName>
</protein>
<dbReference type="EMBL" id="SMKU01000199">
    <property type="protein sequence ID" value="TDD77724.1"/>
    <property type="molecule type" value="Genomic_DNA"/>
</dbReference>
<evidence type="ECO:0000313" key="2">
    <source>
        <dbReference type="EMBL" id="TDD77724.1"/>
    </source>
</evidence>
<sequence>MTSTAPEAEAAARSVARAHDLPATDRAIRDLREAETLVPFLALLRDPRAHRPWREAALDATARAELDYAARIELAERAEDSPGEHKDAARADILDALSGVLWRAQDLAAYVSRAVYCPVLPEAGPAADPRPYLRRAARYLPAAVAGWPNGKDLAYFAADYAAEILTDLERALALVPDGHVVKALCPWCRGGLAGAYTWRVRIVPGGEPAIMCESGLCQPASKDVTTWWAGVPVWPMRDWPWLARRLAHLDRRRAARTRPVVRSTAQGATGRAGAPFTPAAEADLLDGRLDWDGNPSTDRKALDESKE</sequence>
<evidence type="ECO:0000313" key="3">
    <source>
        <dbReference type="Proteomes" id="UP000294513"/>
    </source>
</evidence>
<proteinExistence type="predicted"/>
<dbReference type="Proteomes" id="UP000294513">
    <property type="component" value="Unassembled WGS sequence"/>
</dbReference>
<feature type="region of interest" description="Disordered" evidence="1">
    <location>
        <begin position="286"/>
        <end position="307"/>
    </location>
</feature>
<accession>A0A4R5B2E2</accession>
<comment type="caution">
    <text evidence="2">The sequence shown here is derived from an EMBL/GenBank/DDBJ whole genome shotgun (WGS) entry which is preliminary data.</text>
</comment>
<organism evidence="2 3">
    <name type="scientific">Actinomadura rubrisoli</name>
    <dbReference type="NCBI Taxonomy" id="2530368"/>
    <lineage>
        <taxon>Bacteria</taxon>
        <taxon>Bacillati</taxon>
        <taxon>Actinomycetota</taxon>
        <taxon>Actinomycetes</taxon>
        <taxon>Streptosporangiales</taxon>
        <taxon>Thermomonosporaceae</taxon>
        <taxon>Actinomadura</taxon>
    </lineage>
</organism>
<reference evidence="2 3" key="1">
    <citation type="submission" date="2019-03" db="EMBL/GenBank/DDBJ databases">
        <title>Draft genome sequences of novel Actinobacteria.</title>
        <authorList>
            <person name="Sahin N."/>
            <person name="Ay H."/>
            <person name="Saygin H."/>
        </authorList>
    </citation>
    <scope>NUCLEOTIDE SEQUENCE [LARGE SCALE GENOMIC DNA]</scope>
    <source>
        <strain evidence="2 3">H3C3</strain>
    </source>
</reference>
<dbReference type="AlphaFoldDB" id="A0A4R5B2E2"/>
<feature type="region of interest" description="Disordered" evidence="1">
    <location>
        <begin position="258"/>
        <end position="277"/>
    </location>
</feature>
<evidence type="ECO:0000256" key="1">
    <source>
        <dbReference type="SAM" id="MobiDB-lite"/>
    </source>
</evidence>
<dbReference type="OrthoDB" id="4483479at2"/>